<dbReference type="Pfam" id="PF12836">
    <property type="entry name" value="HHH_3"/>
    <property type="match status" value="1"/>
</dbReference>
<dbReference type="PANTHER" id="PTHR10724:SF10">
    <property type="entry name" value="S1 RNA-BINDING DOMAIN-CONTAINING PROTEIN 1"/>
    <property type="match status" value="1"/>
</dbReference>
<dbReference type="GO" id="GO:0003735">
    <property type="term" value="F:structural constituent of ribosome"/>
    <property type="evidence" value="ECO:0007669"/>
    <property type="project" value="TreeGrafter"/>
</dbReference>
<dbReference type="GO" id="GO:0006139">
    <property type="term" value="P:nucleobase-containing compound metabolic process"/>
    <property type="evidence" value="ECO:0007669"/>
    <property type="project" value="InterPro"/>
</dbReference>
<dbReference type="GO" id="GO:0005737">
    <property type="term" value="C:cytoplasm"/>
    <property type="evidence" value="ECO:0007669"/>
    <property type="project" value="UniProtKB-ARBA"/>
</dbReference>
<dbReference type="Pfam" id="PF09371">
    <property type="entry name" value="Tex_N"/>
    <property type="match status" value="1"/>
</dbReference>
<dbReference type="SMART" id="SM00316">
    <property type="entry name" value="S1"/>
    <property type="match status" value="1"/>
</dbReference>
<accession>A0AAU9EN83</accession>
<dbReference type="InterPro" id="IPR010994">
    <property type="entry name" value="RuvA_2-like"/>
</dbReference>
<dbReference type="InterPro" id="IPR055179">
    <property type="entry name" value="Tex-like_central_region"/>
</dbReference>
<dbReference type="GO" id="GO:0003729">
    <property type="term" value="F:mRNA binding"/>
    <property type="evidence" value="ECO:0007669"/>
    <property type="project" value="TreeGrafter"/>
</dbReference>
<dbReference type="Pfam" id="PF22706">
    <property type="entry name" value="Tex_central_region"/>
    <property type="match status" value="1"/>
</dbReference>
<dbReference type="InterPro" id="IPR018974">
    <property type="entry name" value="Tex-like_N"/>
</dbReference>
<dbReference type="Gene3D" id="3.30.420.140">
    <property type="entry name" value="YqgF/RNase H-like domain"/>
    <property type="match status" value="1"/>
</dbReference>
<feature type="coiled-coil region" evidence="1">
    <location>
        <begin position="121"/>
        <end position="158"/>
    </location>
</feature>
<dbReference type="GO" id="GO:0006412">
    <property type="term" value="P:translation"/>
    <property type="evidence" value="ECO:0007669"/>
    <property type="project" value="TreeGrafter"/>
</dbReference>
<keyword evidence="1" id="KW-0175">Coiled coil</keyword>
<dbReference type="SUPFAM" id="SSF47781">
    <property type="entry name" value="RuvA domain 2-like"/>
    <property type="match status" value="2"/>
</dbReference>
<dbReference type="InterPro" id="IPR037027">
    <property type="entry name" value="YqgF/RNaseH-like_dom_sf"/>
</dbReference>
<dbReference type="InterPro" id="IPR041692">
    <property type="entry name" value="HHH_9"/>
</dbReference>
<dbReference type="InterPro" id="IPR003029">
    <property type="entry name" value="S1_domain"/>
</dbReference>
<dbReference type="Gene3D" id="1.10.3500.10">
    <property type="entry name" value="Tex N-terminal region-like"/>
    <property type="match status" value="1"/>
</dbReference>
<dbReference type="Pfam" id="PF17674">
    <property type="entry name" value="HHH_9"/>
    <property type="match status" value="2"/>
</dbReference>
<evidence type="ECO:0000313" key="4">
    <source>
        <dbReference type="Proteomes" id="UP001321786"/>
    </source>
</evidence>
<dbReference type="Gene3D" id="2.40.50.140">
    <property type="entry name" value="Nucleic acid-binding proteins"/>
    <property type="match status" value="1"/>
</dbReference>
<dbReference type="InterPro" id="IPR006641">
    <property type="entry name" value="YqgF/RNaseH-like_dom"/>
</dbReference>
<dbReference type="FunFam" id="1.10.10.650:FF:000001">
    <property type="entry name" value="S1 RNA-binding domain 1"/>
    <property type="match status" value="1"/>
</dbReference>
<name>A0AAU9EN83_9FIRM</name>
<dbReference type="InterPro" id="IPR023323">
    <property type="entry name" value="Tex-like_dom_sf"/>
</dbReference>
<dbReference type="PROSITE" id="PS50126">
    <property type="entry name" value="S1"/>
    <property type="match status" value="1"/>
</dbReference>
<dbReference type="SUPFAM" id="SSF158832">
    <property type="entry name" value="Tex N-terminal region-like"/>
    <property type="match status" value="1"/>
</dbReference>
<dbReference type="RefSeq" id="WP_338536270.1">
    <property type="nucleotide sequence ID" value="NZ_AP028654.1"/>
</dbReference>
<sequence length="758" mass="86128">MKLIIKKLSEELRLRVKQVEDTINLIDEGNTIPFIARYRKEVTGGISDEVLRDFDERLKYLRNLKTRKEEVIRLIDEQGKLTEELKKKIEAASVLNKLEDLYRPYKLKKRTRATIAKEKGLENLSNIILDQENSLEEIREIAKNYISKEKEVENVENAINGALDIIAEKISDNADYREFIRNSYINKGILETKAVKLDEQSVYEMYYEYKEPLIKIANHRILAINRAEKEKFIKVKLISKDEEIIEHLSKKIIAKENCRELLTLAIEDSYKRLIAPSVEREVRNMLSERAEEDAIKVFAKNTKPLFLIPPVKDAITLAVDPSYRTGCKLAVLDKTGKLLDYKTIYPNKPQNKIEDARVTVKALINKYKVDIIPIGNGTASRETEKFIADTIKEIDRKVYYTIVSEAGASVYSASKLATEEYPDIDVSIRGAISIGRRLQDPLAELVKIDPKSIGVGQYQHDLNQKKLDQSLTNVVEDCVNSVGIDLNTATPSLLKYVSGISYAIAKNVVLYRDENGKFTSRKELKKVKRLGDKAYEQCAGFLRIFESENPLDNTAIHPESYDNALKLLNELGYTIDDVKNSNLNDIEKRITDIAPLEVKKVKKISSRGGFEALRVLKENNNSKKDEELSNIKRLENGYKLLSEKVNLGVLTLKDIVEEIRKPGRDPREDMPKPVFRSDVLTLDDLSEGMVLDGTVRNVVNFGAFVDIGIKTDGLVHVSELSNKFVSNPMAIVSVGDNVTVKIIKIDRDRGKVSLSMKM</sequence>
<dbReference type="AlphaFoldDB" id="A0AAU9EN83"/>
<keyword evidence="4" id="KW-1185">Reference proteome</keyword>
<dbReference type="EMBL" id="AP028654">
    <property type="protein sequence ID" value="BEP27910.1"/>
    <property type="molecule type" value="Genomic_DNA"/>
</dbReference>
<dbReference type="InterPro" id="IPR012337">
    <property type="entry name" value="RNaseH-like_sf"/>
</dbReference>
<dbReference type="Gene3D" id="1.10.10.650">
    <property type="entry name" value="RuvA domain 2-like"/>
    <property type="match status" value="1"/>
</dbReference>
<dbReference type="InterPro" id="IPR012340">
    <property type="entry name" value="NA-bd_OB-fold"/>
</dbReference>
<evidence type="ECO:0000259" key="2">
    <source>
        <dbReference type="PROSITE" id="PS50126"/>
    </source>
</evidence>
<feature type="domain" description="S1 motif" evidence="2">
    <location>
        <begin position="688"/>
        <end position="757"/>
    </location>
</feature>
<dbReference type="SUPFAM" id="SSF53098">
    <property type="entry name" value="Ribonuclease H-like"/>
    <property type="match status" value="1"/>
</dbReference>
<dbReference type="PANTHER" id="PTHR10724">
    <property type="entry name" value="30S RIBOSOMAL PROTEIN S1"/>
    <property type="match status" value="1"/>
</dbReference>
<dbReference type="FunFam" id="3.30.420.140:FF:000001">
    <property type="entry name" value="RNA-binding transcriptional accessory protein"/>
    <property type="match status" value="1"/>
</dbReference>
<dbReference type="KEGG" id="hprf:HLPR_02410"/>
<proteinExistence type="predicted"/>
<evidence type="ECO:0000256" key="1">
    <source>
        <dbReference type="SAM" id="Coils"/>
    </source>
</evidence>
<dbReference type="CDD" id="cd05685">
    <property type="entry name" value="S1_Tex"/>
    <property type="match status" value="1"/>
</dbReference>
<dbReference type="Proteomes" id="UP001321786">
    <property type="component" value="Chromosome"/>
</dbReference>
<dbReference type="SMART" id="SM00732">
    <property type="entry name" value="YqgFc"/>
    <property type="match status" value="1"/>
</dbReference>
<gene>
    <name evidence="3" type="ORF">HLPR_02410</name>
</gene>
<dbReference type="SUPFAM" id="SSF50249">
    <property type="entry name" value="Nucleic acid-binding proteins"/>
    <property type="match status" value="1"/>
</dbReference>
<dbReference type="InterPro" id="IPR050437">
    <property type="entry name" value="Ribos_protein_bS1-like"/>
</dbReference>
<dbReference type="InterPro" id="IPR044146">
    <property type="entry name" value="S1_Tex"/>
</dbReference>
<dbReference type="InterPro" id="IPR032639">
    <property type="entry name" value="Tex_YqgF"/>
</dbReference>
<protein>
    <submittedName>
        <fullName evidence="3">Tex family protein</fullName>
    </submittedName>
</protein>
<reference evidence="3 4" key="1">
    <citation type="submission" date="2023-08" db="EMBL/GenBank/DDBJ databases">
        <title>Helicovermis profunda gen. nov., sp. nov., a novel mesophilic, fermentative bacterium within the Bacillota from a deep-sea hydrothermal vent chimney.</title>
        <authorList>
            <person name="Miyazaki U."/>
            <person name="Mizutani D."/>
            <person name="Hashimoto Y."/>
            <person name="Tame A."/>
            <person name="Sawayama S."/>
            <person name="Miyazaki J."/>
            <person name="Takai K."/>
            <person name="Nakagawa S."/>
        </authorList>
    </citation>
    <scope>NUCLEOTIDE SEQUENCE [LARGE SCALE GENOMIC DNA]</scope>
    <source>
        <strain evidence="3 4">S502</strain>
    </source>
</reference>
<dbReference type="Gene3D" id="1.10.150.310">
    <property type="entry name" value="Tex RuvX-like domain-like"/>
    <property type="match status" value="1"/>
</dbReference>
<dbReference type="FunFam" id="2.40.50.140:FF:000051">
    <property type="entry name" value="RNA-binding transcriptional accessory protein"/>
    <property type="match status" value="1"/>
</dbReference>
<dbReference type="Pfam" id="PF16921">
    <property type="entry name" value="Tex_YqgF"/>
    <property type="match status" value="1"/>
</dbReference>
<dbReference type="InterPro" id="IPR023319">
    <property type="entry name" value="Tex-like_HTH_dom_sf"/>
</dbReference>
<dbReference type="Pfam" id="PF00575">
    <property type="entry name" value="S1"/>
    <property type="match status" value="1"/>
</dbReference>
<evidence type="ECO:0000313" key="3">
    <source>
        <dbReference type="EMBL" id="BEP27910.1"/>
    </source>
</evidence>
<organism evidence="3 4">
    <name type="scientific">Helicovermis profundi</name>
    <dbReference type="NCBI Taxonomy" id="3065157"/>
    <lineage>
        <taxon>Bacteria</taxon>
        <taxon>Bacillati</taxon>
        <taxon>Bacillota</taxon>
        <taxon>Clostridia</taxon>
        <taxon>Helicovermis</taxon>
    </lineage>
</organism>